<accession>A0AAD7VFZ4</accession>
<gene>
    <name evidence="2" type="ORF">O6P43_004547</name>
</gene>
<evidence type="ECO:0000256" key="1">
    <source>
        <dbReference type="SAM" id="Coils"/>
    </source>
</evidence>
<feature type="coiled-coil region" evidence="1">
    <location>
        <begin position="21"/>
        <end position="83"/>
    </location>
</feature>
<comment type="caution">
    <text evidence="2">The sequence shown here is derived from an EMBL/GenBank/DDBJ whole genome shotgun (WGS) entry which is preliminary data.</text>
</comment>
<dbReference type="PANTHER" id="PTHR36001">
    <property type="entry name" value="CTAGE FAMILY PROTEIN-RELATED"/>
    <property type="match status" value="1"/>
</dbReference>
<keyword evidence="1" id="KW-0175">Coiled coil</keyword>
<keyword evidence="3" id="KW-1185">Reference proteome</keyword>
<reference evidence="2" key="1">
    <citation type="journal article" date="2023" name="Science">
        <title>Elucidation of the pathway for biosynthesis of saponin adjuvants from the soapbark tree.</title>
        <authorList>
            <person name="Reed J."/>
            <person name="Orme A."/>
            <person name="El-Demerdash A."/>
            <person name="Owen C."/>
            <person name="Martin L.B.B."/>
            <person name="Misra R.C."/>
            <person name="Kikuchi S."/>
            <person name="Rejzek M."/>
            <person name="Martin A.C."/>
            <person name="Harkess A."/>
            <person name="Leebens-Mack J."/>
            <person name="Louveau T."/>
            <person name="Stephenson M.J."/>
            <person name="Osbourn A."/>
        </authorList>
    </citation>
    <scope>NUCLEOTIDE SEQUENCE</scope>
    <source>
        <strain evidence="2">S10</strain>
    </source>
</reference>
<dbReference type="EMBL" id="JARAOO010000003">
    <property type="protein sequence ID" value="KAJ7974480.1"/>
    <property type="molecule type" value="Genomic_DNA"/>
</dbReference>
<dbReference type="InterPro" id="IPR053327">
    <property type="entry name" value="KIP"/>
</dbReference>
<evidence type="ECO:0000313" key="3">
    <source>
        <dbReference type="Proteomes" id="UP001163823"/>
    </source>
</evidence>
<dbReference type="KEGG" id="qsa:O6P43_004547"/>
<name>A0AAD7VFZ4_QUISA</name>
<dbReference type="EMBL" id="JARAOO010000003">
    <property type="protein sequence ID" value="KAJ7974481.1"/>
    <property type="molecule type" value="Genomic_DNA"/>
</dbReference>
<evidence type="ECO:0000313" key="2">
    <source>
        <dbReference type="EMBL" id="KAJ7974481.1"/>
    </source>
</evidence>
<dbReference type="Proteomes" id="UP001163823">
    <property type="component" value="Chromosome 3"/>
</dbReference>
<dbReference type="AlphaFoldDB" id="A0AAD7VFZ4"/>
<dbReference type="PANTHER" id="PTHR36001:SF2">
    <property type="entry name" value="CTAGE FAMILY PROTEIN-RELATED"/>
    <property type="match status" value="1"/>
</dbReference>
<sequence>MAGSDSQKQLLSLIRNVASEKSQGERRLVGLKKQIEELKSELNAENAELEDAKHTKELVEQELKGYEVQLAMTETSIQTLEARISSTQGDISTIRSDLEALKNEEGDARDQFIHKMFELNAKIRKFQEKITCNTPTVDCVESAACEDAEHRIMNNDDAEVALSTLEDMLADIICQTTKEEEEYQAEQNIQKKVQQELIESERMVSLMDMIMEETKALQELTSSNVSLTGNKQTSQLEATYSTLGEELQKRCVCPSCHFDNMEALGGILRANEGN</sequence>
<proteinExistence type="predicted"/>
<protein>
    <submittedName>
        <fullName evidence="2">Spindle assembly checkpoint component</fullName>
    </submittedName>
</protein>
<organism evidence="2 3">
    <name type="scientific">Quillaja saponaria</name>
    <name type="common">Soap bark tree</name>
    <dbReference type="NCBI Taxonomy" id="32244"/>
    <lineage>
        <taxon>Eukaryota</taxon>
        <taxon>Viridiplantae</taxon>
        <taxon>Streptophyta</taxon>
        <taxon>Embryophyta</taxon>
        <taxon>Tracheophyta</taxon>
        <taxon>Spermatophyta</taxon>
        <taxon>Magnoliopsida</taxon>
        <taxon>eudicotyledons</taxon>
        <taxon>Gunneridae</taxon>
        <taxon>Pentapetalae</taxon>
        <taxon>rosids</taxon>
        <taxon>fabids</taxon>
        <taxon>Fabales</taxon>
        <taxon>Quillajaceae</taxon>
        <taxon>Quillaja</taxon>
    </lineage>
</organism>